<evidence type="ECO:0000259" key="10">
    <source>
        <dbReference type="Pfam" id="PF15412"/>
    </source>
</evidence>
<feature type="compositionally biased region" description="Basic residues" evidence="8">
    <location>
        <begin position="333"/>
        <end position="342"/>
    </location>
</feature>
<keyword evidence="6 7" id="KW-0539">Nucleus</keyword>
<comment type="function">
    <text evidence="7">Component of the SMC5-SMC6 complex, that promotes sister chromatid alignment after DNA damage and facilitates double-stranded DNA breaks (DSBs) repair via homologous recombination between sister chromatids.</text>
</comment>
<protein>
    <recommendedName>
        <fullName evidence="7">Non-structural maintenance of chromosomes element 4</fullName>
    </recommendedName>
</protein>
<evidence type="ECO:0000256" key="3">
    <source>
        <dbReference type="ARBA" id="ARBA00022763"/>
    </source>
</evidence>
<dbReference type="Pfam" id="PF08743">
    <property type="entry name" value="Nse4_C"/>
    <property type="match status" value="1"/>
</dbReference>
<name>A0AAD4I817_9PLEO</name>
<feature type="compositionally biased region" description="Polar residues" evidence="8">
    <location>
        <begin position="32"/>
        <end position="50"/>
    </location>
</feature>
<evidence type="ECO:0000256" key="6">
    <source>
        <dbReference type="ARBA" id="ARBA00023242"/>
    </source>
</evidence>
<dbReference type="GO" id="GO:0006281">
    <property type="term" value="P:DNA repair"/>
    <property type="evidence" value="ECO:0007669"/>
    <property type="project" value="UniProtKB-UniRule"/>
</dbReference>
<dbReference type="GO" id="GO:0006310">
    <property type="term" value="P:DNA recombination"/>
    <property type="evidence" value="ECO:0007669"/>
    <property type="project" value="UniProtKB-UniRule"/>
</dbReference>
<feature type="compositionally biased region" description="Basic and acidic residues" evidence="8">
    <location>
        <begin position="51"/>
        <end position="60"/>
    </location>
</feature>
<feature type="domain" description="Non-structural maintenance of chromosome element 4 C-terminal" evidence="9">
    <location>
        <begin position="426"/>
        <end position="513"/>
    </location>
</feature>
<comment type="subunit">
    <text evidence="7">Component of the SMC5-SMC6 complex.</text>
</comment>
<keyword evidence="3 7" id="KW-0227">DNA damage</keyword>
<keyword evidence="5 7" id="KW-0234">DNA repair</keyword>
<evidence type="ECO:0000256" key="5">
    <source>
        <dbReference type="ARBA" id="ARBA00023204"/>
    </source>
</evidence>
<gene>
    <name evidence="11" type="ORF">G6011_06345</name>
</gene>
<feature type="region of interest" description="Disordered" evidence="8">
    <location>
        <begin position="333"/>
        <end position="368"/>
    </location>
</feature>
<dbReference type="PANTHER" id="PTHR16140:SF0">
    <property type="entry name" value="NON-STRUCTURAL MAINTENANCE OF CHROMOSOMES ELEMENT 4"/>
    <property type="match status" value="1"/>
</dbReference>
<comment type="subcellular location">
    <subcellularLocation>
        <location evidence="1 7">Nucleus</location>
    </subcellularLocation>
</comment>
<evidence type="ECO:0000256" key="8">
    <source>
        <dbReference type="SAM" id="MobiDB-lite"/>
    </source>
</evidence>
<dbReference type="Proteomes" id="UP001199106">
    <property type="component" value="Unassembled WGS sequence"/>
</dbReference>
<dbReference type="InterPro" id="IPR027786">
    <property type="entry name" value="Nse4/EID"/>
</dbReference>
<evidence type="ECO:0000256" key="4">
    <source>
        <dbReference type="ARBA" id="ARBA00023172"/>
    </source>
</evidence>
<evidence type="ECO:0000256" key="2">
    <source>
        <dbReference type="ARBA" id="ARBA00008997"/>
    </source>
</evidence>
<dbReference type="PANTHER" id="PTHR16140">
    <property type="entry name" value="NON-STRUCTURAL MAINTENANCE OF CHROMOSOMES ELEMENT 4"/>
    <property type="match status" value="1"/>
</dbReference>
<organism evidence="11 12">
    <name type="scientific">Alternaria panax</name>
    <dbReference type="NCBI Taxonomy" id="48097"/>
    <lineage>
        <taxon>Eukaryota</taxon>
        <taxon>Fungi</taxon>
        <taxon>Dikarya</taxon>
        <taxon>Ascomycota</taxon>
        <taxon>Pezizomycotina</taxon>
        <taxon>Dothideomycetes</taxon>
        <taxon>Pleosporomycetidae</taxon>
        <taxon>Pleosporales</taxon>
        <taxon>Pleosporineae</taxon>
        <taxon>Pleosporaceae</taxon>
        <taxon>Alternaria</taxon>
        <taxon>Alternaria sect. Panax</taxon>
    </lineage>
</organism>
<accession>A0AAD4I817</accession>
<dbReference type="InterPro" id="IPR014854">
    <property type="entry name" value="Nse4_C"/>
</dbReference>
<evidence type="ECO:0000313" key="11">
    <source>
        <dbReference type="EMBL" id="KAG9189477.1"/>
    </source>
</evidence>
<dbReference type="GO" id="GO:0005634">
    <property type="term" value="C:nucleus"/>
    <property type="evidence" value="ECO:0007669"/>
    <property type="project" value="UniProtKB-SubCell"/>
</dbReference>
<dbReference type="EMBL" id="JAANER010000005">
    <property type="protein sequence ID" value="KAG9189477.1"/>
    <property type="molecule type" value="Genomic_DNA"/>
</dbReference>
<feature type="domain" description="Nse4/EID protein Nse3/MAGE-binding" evidence="10">
    <location>
        <begin position="233"/>
        <end position="289"/>
    </location>
</feature>
<feature type="compositionally biased region" description="Acidic residues" evidence="8">
    <location>
        <begin position="114"/>
        <end position="127"/>
    </location>
</feature>
<dbReference type="Pfam" id="PF15412">
    <property type="entry name" value="Nse4-Nse3_bdg"/>
    <property type="match status" value="1"/>
</dbReference>
<evidence type="ECO:0000259" key="9">
    <source>
        <dbReference type="Pfam" id="PF08743"/>
    </source>
</evidence>
<dbReference type="GO" id="GO:0030915">
    <property type="term" value="C:Smc5-Smc6 complex"/>
    <property type="evidence" value="ECO:0007669"/>
    <property type="project" value="UniProtKB-UniRule"/>
</dbReference>
<comment type="similarity">
    <text evidence="2 7">Belongs to the NSE4 family.</text>
</comment>
<keyword evidence="12" id="KW-1185">Reference proteome</keyword>
<feature type="region of interest" description="Disordered" evidence="8">
    <location>
        <begin position="1"/>
        <end position="180"/>
    </location>
</feature>
<feature type="compositionally biased region" description="Pro residues" evidence="8">
    <location>
        <begin position="133"/>
        <end position="161"/>
    </location>
</feature>
<keyword evidence="4 7" id="KW-0233">DNA recombination</keyword>
<evidence type="ECO:0000256" key="1">
    <source>
        <dbReference type="ARBA" id="ARBA00004123"/>
    </source>
</evidence>
<proteinExistence type="inferred from homology"/>
<evidence type="ECO:0000313" key="12">
    <source>
        <dbReference type="Proteomes" id="UP001199106"/>
    </source>
</evidence>
<dbReference type="AlphaFoldDB" id="A0AAD4I817"/>
<dbReference type="InterPro" id="IPR029225">
    <property type="entry name" value="Nse4_Nse3-bd"/>
</dbReference>
<sequence length="530" mass="58667">MARLNTHLSATPQTRASTVDSLYRDPSVAPRNDSNARTSSYSVLSPTRSMNSDKENEQPETRGNTPRRGKAGGLRSASARMPTPDSGSTSGNGGKRRRTDNYTMARSQIREDAHDADEDAEQEDDDEQAKTPSQPPSQPPSQSPSQPPSQSPSQPPSQPLPEPEEEGDLRFYNPNQDPEERRRLRANMREHQRMLEDNRDDLVKSRDSGLLDALKTQNSLFSKVRQTADATVDSRFLVNASDLAGKKLNNSLGNSGVGIDLDQFVSKCIYFMKSGGHVAGEEDAPAVPVGDNDDEDPDGLDWALLGRRACFPCNKRPPTSSFLLGPLSVQKRVRTSQRKARSQRQPVGPATRPEEITNKDTQQSNKDTQLELVRGVGACLEAHITAAEPLVHQELEEIPDEITDEDQDAALKRHRLAMTAEGTLAVSLLDFAVNPHDFAQTVENLFYISFLVKEGNALIVKDAHGLPLLQPAYPSAISEHREKHVQKHQAVFSIDYPTWRMFIEAYGITTPLIPQREVEDFTVGANGWYT</sequence>
<feature type="compositionally biased region" description="Polar residues" evidence="8">
    <location>
        <begin position="1"/>
        <end position="20"/>
    </location>
</feature>
<evidence type="ECO:0000256" key="7">
    <source>
        <dbReference type="RuleBase" id="RU365071"/>
    </source>
</evidence>
<comment type="caution">
    <text evidence="11">The sequence shown here is derived from an EMBL/GenBank/DDBJ whole genome shotgun (WGS) entry which is preliminary data.</text>
</comment>
<reference evidence="11" key="1">
    <citation type="submission" date="2021-07" db="EMBL/GenBank/DDBJ databases">
        <title>Genome Resource of American Ginseng Black Spot Pathogen Alternaria panax.</title>
        <authorList>
            <person name="Qiu C."/>
            <person name="Wang W."/>
            <person name="Liu Z."/>
        </authorList>
    </citation>
    <scope>NUCLEOTIDE SEQUENCE</scope>
    <source>
        <strain evidence="11">BNCC115425</strain>
    </source>
</reference>